<keyword evidence="2" id="KW-0677">Repeat</keyword>
<feature type="repeat" description="PPR" evidence="3">
    <location>
        <begin position="418"/>
        <end position="452"/>
    </location>
</feature>
<dbReference type="InterPro" id="IPR011990">
    <property type="entry name" value="TPR-like_helical_dom_sf"/>
</dbReference>
<proteinExistence type="inferred from homology"/>
<evidence type="ECO:0000256" key="2">
    <source>
        <dbReference type="ARBA" id="ARBA00022737"/>
    </source>
</evidence>
<evidence type="ECO:0008006" key="6">
    <source>
        <dbReference type="Google" id="ProtNLM"/>
    </source>
</evidence>
<evidence type="ECO:0000256" key="1">
    <source>
        <dbReference type="ARBA" id="ARBA00007626"/>
    </source>
</evidence>
<accession>A0A978UPD9</accession>
<evidence type="ECO:0000313" key="5">
    <source>
        <dbReference type="Proteomes" id="UP000813462"/>
    </source>
</evidence>
<feature type="repeat" description="PPR" evidence="3">
    <location>
        <begin position="348"/>
        <end position="382"/>
    </location>
</feature>
<dbReference type="PANTHER" id="PTHR47938">
    <property type="entry name" value="RESPIRATORY COMPLEX I CHAPERONE (CIA84), PUTATIVE (AFU_ORTHOLOGUE AFUA_2G06020)-RELATED"/>
    <property type="match status" value="1"/>
</dbReference>
<sequence>MPVFRLQQHEEHDQCRTALTRERRCERELMDSVTITQDKNDIHLKKPMIDIKDLVGDILHGNNRNQKTMLGDRRGCSGQVDQALYSNLPRWSLLCLRPNRIITVMPSIHYLPSRTACITYKTQKDVRESLGTDFYKKSRITLTHQAVYSTLLNCPSDLSALSFFLWCAKQPNFFHDHLAFNYMVGVVKRIMEQCKTVKGVLLELEKVGYIAKAQTFLMLLRIYWHGGMKGMVFDAFEQMCSHGFTPNTFACNAIMDVLFKSGSVDAAVRVLKETKAPNFLTFNIALCNLCHLNDLFLIGDAFRMMLKMGYYPNFDTFEMVLKSFCKMGKLAQAYQVLALMVVSGVPLTVKVWSILIDGFCWLRKLDLACNFLGKMIEAGLSPTVVTYTSLIKGFLKSHRVSDALDILHKMESRGCSGDLVLCNVLIDGLAKVGRHNDAINVFIGMVKRNIAPDSYTFCSLLSAICMSRRFSLFPKLVCGHLIEADLKVINSLFIGLIKQNIAPDSYTLCSLLSAMCMSRRFSLITELVCGHLIEADLKVYNSLLNYFCKAGFQSHALDLYNHMVDIGLTPDKYTFAGLLSGLCGAGEINQAIDVYRGIVKIYPCQDPYIHTVVIHGLVMVGIFHRAIGLFRKAVADGHPLDVVSYTVAINGLFKAGRTGEACSLFNQMKKVGLSPNTYTYNVMLSGLLKERDVQMVKQMLQEMIDAMIDLNSNNSSRLFNFLCRSYHYHSFVGLLVEMRDLGLMPAKAKCVLLLDCLGQGVKLEDESSSSLITYVENNLLVDTSSSEDLSDMAASVGTCLILEQGFYEVGSHSKEDMADDQVKVHGTWDSPFSFRAIWALKLKGKTVLSSSNLDSLTVFRSSGGEEQEKGKKETMEMLTLRFEVIEEVVGVELLEAHAFPDLHARINNLKQVSVIKQNLPDPHELLASFKGYRAWGPSHTSKKKKRKKKKNFV</sequence>
<reference evidence="4" key="1">
    <citation type="journal article" date="2021" name="Front. Plant Sci.">
        <title>Chromosome-Scale Genome Assembly for Chinese Sour Jujube and Insights Into Its Genome Evolution and Domestication Signature.</title>
        <authorList>
            <person name="Shen L.-Y."/>
            <person name="Luo H."/>
            <person name="Wang X.-L."/>
            <person name="Wang X.-M."/>
            <person name="Qiu X.-J."/>
            <person name="Liu H."/>
            <person name="Zhou S.-S."/>
            <person name="Jia K.-H."/>
            <person name="Nie S."/>
            <person name="Bao Y.-T."/>
            <person name="Zhang R.-G."/>
            <person name="Yun Q.-Z."/>
            <person name="Chai Y.-H."/>
            <person name="Lu J.-Y."/>
            <person name="Li Y."/>
            <person name="Zhao S.-W."/>
            <person name="Mao J.-F."/>
            <person name="Jia S.-G."/>
            <person name="Mao Y.-M."/>
        </authorList>
    </citation>
    <scope>NUCLEOTIDE SEQUENCE</scope>
    <source>
        <strain evidence="4">AT0</strain>
        <tissue evidence="4">Leaf</tissue>
    </source>
</reference>
<dbReference type="PROSITE" id="PS51375">
    <property type="entry name" value="PPR"/>
    <property type="match status" value="7"/>
</dbReference>
<dbReference type="GO" id="GO:0003729">
    <property type="term" value="F:mRNA binding"/>
    <property type="evidence" value="ECO:0007669"/>
    <property type="project" value="TreeGrafter"/>
</dbReference>
<feature type="repeat" description="PPR" evidence="3">
    <location>
        <begin position="676"/>
        <end position="710"/>
    </location>
</feature>
<dbReference type="Pfam" id="PF01535">
    <property type="entry name" value="PPR"/>
    <property type="match status" value="2"/>
</dbReference>
<evidence type="ECO:0000313" key="4">
    <source>
        <dbReference type="EMBL" id="KAH7516691.1"/>
    </source>
</evidence>
<comment type="similarity">
    <text evidence="1">Belongs to the PPR family. P subfamily.</text>
</comment>
<protein>
    <recommendedName>
        <fullName evidence="6">Pentatricopeptide repeat-containing protein At1g16830</fullName>
    </recommendedName>
</protein>
<feature type="repeat" description="PPR" evidence="3">
    <location>
        <begin position="536"/>
        <end position="570"/>
    </location>
</feature>
<comment type="caution">
    <text evidence="4">The sequence shown here is derived from an EMBL/GenBank/DDBJ whole genome shotgun (WGS) entry which is preliminary data.</text>
</comment>
<evidence type="ECO:0000256" key="3">
    <source>
        <dbReference type="PROSITE-ProRule" id="PRU00708"/>
    </source>
</evidence>
<feature type="repeat" description="PPR" evidence="3">
    <location>
        <begin position="641"/>
        <end position="675"/>
    </location>
</feature>
<dbReference type="NCBIfam" id="TIGR00756">
    <property type="entry name" value="PPR"/>
    <property type="match status" value="7"/>
</dbReference>
<dbReference type="PANTHER" id="PTHR47938:SF9">
    <property type="entry name" value="OS10G0422300 PROTEIN"/>
    <property type="match status" value="1"/>
</dbReference>
<gene>
    <name evidence="4" type="ORF">FEM48_Zijuj10G0162000</name>
</gene>
<dbReference type="AlphaFoldDB" id="A0A978UPD9"/>
<name>A0A978UPD9_ZIZJJ</name>
<dbReference type="Gene3D" id="1.25.40.10">
    <property type="entry name" value="Tetratricopeptide repeat domain"/>
    <property type="match status" value="5"/>
</dbReference>
<dbReference type="Pfam" id="PF13041">
    <property type="entry name" value="PPR_2"/>
    <property type="match status" value="4"/>
</dbReference>
<organism evidence="4 5">
    <name type="scientific">Ziziphus jujuba var. spinosa</name>
    <dbReference type="NCBI Taxonomy" id="714518"/>
    <lineage>
        <taxon>Eukaryota</taxon>
        <taxon>Viridiplantae</taxon>
        <taxon>Streptophyta</taxon>
        <taxon>Embryophyta</taxon>
        <taxon>Tracheophyta</taxon>
        <taxon>Spermatophyta</taxon>
        <taxon>Magnoliopsida</taxon>
        <taxon>eudicotyledons</taxon>
        <taxon>Gunneridae</taxon>
        <taxon>Pentapetalae</taxon>
        <taxon>rosids</taxon>
        <taxon>fabids</taxon>
        <taxon>Rosales</taxon>
        <taxon>Rhamnaceae</taxon>
        <taxon>Paliureae</taxon>
        <taxon>Ziziphus</taxon>
    </lineage>
</organism>
<dbReference type="Gene3D" id="1.20.1050.10">
    <property type="match status" value="1"/>
</dbReference>
<dbReference type="InterPro" id="IPR002885">
    <property type="entry name" value="PPR_rpt"/>
</dbReference>
<feature type="repeat" description="PPR" evidence="3">
    <location>
        <begin position="313"/>
        <end position="347"/>
    </location>
</feature>
<dbReference type="EMBL" id="JAEACU010000010">
    <property type="protein sequence ID" value="KAH7516691.1"/>
    <property type="molecule type" value="Genomic_DNA"/>
</dbReference>
<feature type="repeat" description="PPR" evidence="3">
    <location>
        <begin position="383"/>
        <end position="417"/>
    </location>
</feature>
<dbReference type="Proteomes" id="UP000813462">
    <property type="component" value="Unassembled WGS sequence"/>
</dbReference>